<gene>
    <name evidence="2" type="ORF">GCM10011416_19980</name>
</gene>
<reference evidence="2" key="1">
    <citation type="journal article" date="2014" name="Int. J. Syst. Evol. Microbiol.">
        <title>Complete genome sequence of Corynebacterium casei LMG S-19264T (=DSM 44701T), isolated from a smear-ripened cheese.</title>
        <authorList>
            <consortium name="US DOE Joint Genome Institute (JGI-PGF)"/>
            <person name="Walter F."/>
            <person name="Albersmeier A."/>
            <person name="Kalinowski J."/>
            <person name="Ruckert C."/>
        </authorList>
    </citation>
    <scope>NUCLEOTIDE SEQUENCE</scope>
    <source>
        <strain evidence="2">CGMCC 1.15763</strain>
    </source>
</reference>
<organism evidence="2 3">
    <name type="scientific">Polaribacter pacificus</name>
    <dbReference type="NCBI Taxonomy" id="1775173"/>
    <lineage>
        <taxon>Bacteria</taxon>
        <taxon>Pseudomonadati</taxon>
        <taxon>Bacteroidota</taxon>
        <taxon>Flavobacteriia</taxon>
        <taxon>Flavobacteriales</taxon>
        <taxon>Flavobacteriaceae</taxon>
    </lineage>
</organism>
<sequence length="138" mass="15696">MGENKHIKELDAFAKKYLSELPESTPSSNFTANVMKNIEQLAVAKKPLVYKPLISIKAWLIIVLAVGVLLFRSVTSSVKEGFEVPEINFSFLNEFNFNNYFEQLSVSSSTLSVVVIFGLMLLIQIIYLKGYFTRKFNF</sequence>
<dbReference type="AlphaFoldDB" id="A0A917I1E5"/>
<keyword evidence="1" id="KW-1133">Transmembrane helix</keyword>
<feature type="transmembrane region" description="Helical" evidence="1">
    <location>
        <begin position="106"/>
        <end position="128"/>
    </location>
</feature>
<keyword evidence="3" id="KW-1185">Reference proteome</keyword>
<name>A0A917I1E5_9FLAO</name>
<dbReference type="EMBL" id="BMJW01000002">
    <property type="protein sequence ID" value="GGH01279.1"/>
    <property type="molecule type" value="Genomic_DNA"/>
</dbReference>
<protein>
    <submittedName>
        <fullName evidence="2">Uncharacterized protein</fullName>
    </submittedName>
</protein>
<dbReference type="Proteomes" id="UP000633278">
    <property type="component" value="Unassembled WGS sequence"/>
</dbReference>
<reference evidence="2" key="2">
    <citation type="submission" date="2020-09" db="EMBL/GenBank/DDBJ databases">
        <authorList>
            <person name="Sun Q."/>
            <person name="Zhou Y."/>
        </authorList>
    </citation>
    <scope>NUCLEOTIDE SEQUENCE</scope>
    <source>
        <strain evidence="2">CGMCC 1.15763</strain>
    </source>
</reference>
<proteinExistence type="predicted"/>
<dbReference type="RefSeq" id="WP_188599181.1">
    <property type="nucleotide sequence ID" value="NZ_BMJW01000002.1"/>
</dbReference>
<evidence type="ECO:0000256" key="1">
    <source>
        <dbReference type="SAM" id="Phobius"/>
    </source>
</evidence>
<evidence type="ECO:0000313" key="3">
    <source>
        <dbReference type="Proteomes" id="UP000633278"/>
    </source>
</evidence>
<feature type="transmembrane region" description="Helical" evidence="1">
    <location>
        <begin position="54"/>
        <end position="74"/>
    </location>
</feature>
<evidence type="ECO:0000313" key="2">
    <source>
        <dbReference type="EMBL" id="GGH01279.1"/>
    </source>
</evidence>
<keyword evidence="1" id="KW-0812">Transmembrane</keyword>
<comment type="caution">
    <text evidence="2">The sequence shown here is derived from an EMBL/GenBank/DDBJ whole genome shotgun (WGS) entry which is preliminary data.</text>
</comment>
<accession>A0A917I1E5</accession>
<keyword evidence="1" id="KW-0472">Membrane</keyword>